<dbReference type="EMBL" id="CP001899">
    <property type="protein sequence ID" value="ADC65645.1"/>
    <property type="molecule type" value="Genomic_DNA"/>
</dbReference>
<dbReference type="KEGG" id="fpl:Ferp_2394"/>
<dbReference type="Pfam" id="PF09853">
    <property type="entry name" value="DUF2080"/>
    <property type="match status" value="1"/>
</dbReference>
<dbReference type="EMBL" id="CP001899">
    <property type="protein sequence ID" value="ADC64263.1"/>
    <property type="molecule type" value="Genomic_DNA"/>
</dbReference>
<dbReference type="KEGG" id="fpl:Ferp_1494"/>
<accession>D3RYT2</accession>
<dbReference type="EMBL" id="CP001899">
    <property type="protein sequence ID" value="ADC64289.1"/>
    <property type="molecule type" value="Genomic_DNA"/>
</dbReference>
<dbReference type="KEGG" id="fpl:Ferp_0667"/>
<organism evidence="4 6">
    <name type="scientific">Ferroglobus placidus (strain DSM 10642 / AEDII12DO)</name>
    <dbReference type="NCBI Taxonomy" id="589924"/>
    <lineage>
        <taxon>Archaea</taxon>
        <taxon>Methanobacteriati</taxon>
        <taxon>Methanobacteriota</taxon>
        <taxon>Archaeoglobi</taxon>
        <taxon>Archaeoglobales</taxon>
        <taxon>Archaeoglobaceae</taxon>
        <taxon>Ferroglobus</taxon>
    </lineage>
</organism>
<keyword evidence="6" id="KW-1185">Reference proteome</keyword>
<dbReference type="PaxDb" id="589924-Ferp_0073"/>
<evidence type="ECO:0000313" key="5">
    <source>
        <dbReference type="EMBL" id="ADC66508.1"/>
    </source>
</evidence>
<dbReference type="AlphaFoldDB" id="D3RYT2"/>
<reference evidence="6" key="1">
    <citation type="submission" date="2010-02" db="EMBL/GenBank/DDBJ databases">
        <title>Complete sequence of Ferroglobus placidus DSM 10642.</title>
        <authorList>
            <consortium name="US DOE Joint Genome Institute"/>
            <person name="Lucas S."/>
            <person name="Copeland A."/>
            <person name="Lapidus A."/>
            <person name="Cheng J.-F."/>
            <person name="Bruce D."/>
            <person name="Goodwin L."/>
            <person name="Pitluck S."/>
            <person name="Saunders E."/>
            <person name="Brettin T."/>
            <person name="Detter J.C."/>
            <person name="Han C."/>
            <person name="Tapia R."/>
            <person name="Larimer F."/>
            <person name="Land M."/>
            <person name="Hauser L."/>
            <person name="Kyrpides N."/>
            <person name="Ivanova N."/>
            <person name="Holmes D."/>
            <person name="Lovley D."/>
            <person name="Kyrpides N."/>
            <person name="Anderson I.J."/>
            <person name="Woyke T."/>
        </authorList>
    </citation>
    <scope>NUCLEOTIDE SEQUENCE [LARGE SCALE GENOMIC DNA]</scope>
    <source>
        <strain evidence="6">DSM 10642 / AEDII12DO</strain>
    </source>
</reference>
<dbReference type="Proteomes" id="UP000002613">
    <property type="component" value="Chromosome"/>
</dbReference>
<dbReference type="EMBL" id="CP001899">
    <property type="protein sequence ID" value="ADC64838.1"/>
    <property type="molecule type" value="Genomic_DNA"/>
</dbReference>
<dbReference type="InterPro" id="IPR019205">
    <property type="entry name" value="DUF2080_transposon-encoded"/>
</dbReference>
<evidence type="ECO:0008006" key="7">
    <source>
        <dbReference type="Google" id="ProtNLM"/>
    </source>
</evidence>
<evidence type="ECO:0000313" key="1">
    <source>
        <dbReference type="EMBL" id="ADC64263.1"/>
    </source>
</evidence>
<dbReference type="NCBIfam" id="NF033496">
    <property type="entry name" value="DUF2080_fam_acc"/>
    <property type="match status" value="1"/>
</dbReference>
<dbReference type="EMBL" id="CP001899">
    <property type="protein sequence ID" value="ADC66508.1"/>
    <property type="molecule type" value="Genomic_DNA"/>
</dbReference>
<evidence type="ECO:0000313" key="3">
    <source>
        <dbReference type="EMBL" id="ADC64838.1"/>
    </source>
</evidence>
<dbReference type="KEGG" id="fpl:Ferp_0100"/>
<name>D3RYT2_FERPA</name>
<dbReference type="KEGG" id="fpl:Ferp_0073"/>
<gene>
    <name evidence="1" type="ordered locus">Ferp_0073</name>
    <name evidence="2" type="ordered locus">Ferp_0100</name>
    <name evidence="3" type="ordered locus">Ferp_0667</name>
    <name evidence="4" type="ordered locus">Ferp_1494</name>
    <name evidence="5" type="ordered locus">Ferp_2394</name>
</gene>
<evidence type="ECO:0000313" key="4">
    <source>
        <dbReference type="EMBL" id="ADC65645.1"/>
    </source>
</evidence>
<sequence>MDILNMRRVEVKKGDFVLKEEVEVVFEKRVTPFGNSAKVDVPKRYIGWRAYVIVVRD</sequence>
<protein>
    <recommendedName>
        <fullName evidence="7">Transposon-encoded protein</fullName>
    </recommendedName>
</protein>
<proteinExistence type="predicted"/>
<dbReference type="eggNOG" id="arCOG03883">
    <property type="taxonomic scope" value="Archaea"/>
</dbReference>
<reference evidence="4 6" key="2">
    <citation type="journal article" date="2011" name="Stand. Genomic Sci.">
        <title>Complete genome sequence of Ferroglobus placidus AEDII12DO.</title>
        <authorList>
            <person name="Anderson I."/>
            <person name="Risso C."/>
            <person name="Holmes D."/>
            <person name="Lucas S."/>
            <person name="Copeland A."/>
            <person name="Lapidus A."/>
            <person name="Cheng J.F."/>
            <person name="Bruce D."/>
            <person name="Goodwin L."/>
            <person name="Pitluck S."/>
            <person name="Saunders E."/>
            <person name="Brettin T."/>
            <person name="Detter J.C."/>
            <person name="Han C."/>
            <person name="Tapia R."/>
            <person name="Larimer F."/>
            <person name="Land M."/>
            <person name="Hauser L."/>
            <person name="Woyke T."/>
            <person name="Lovley D."/>
            <person name="Kyrpides N."/>
            <person name="Ivanova N."/>
        </authorList>
    </citation>
    <scope>NUCLEOTIDE SEQUENCE [LARGE SCALE GENOMIC DNA]</scope>
    <source>
        <strain evidence="4">DSM 10642</strain>
        <strain evidence="6">DSM 10642 / AEDII12DO</strain>
    </source>
</reference>
<evidence type="ECO:0000313" key="2">
    <source>
        <dbReference type="EMBL" id="ADC64289.1"/>
    </source>
</evidence>
<dbReference type="STRING" id="589924.Ferp_0073"/>
<evidence type="ECO:0000313" key="6">
    <source>
        <dbReference type="Proteomes" id="UP000002613"/>
    </source>
</evidence>
<dbReference type="HOGENOM" id="CLU_213586_0_0_2"/>